<name>A0A4R8S453_9MYCO</name>
<proteinExistence type="predicted"/>
<evidence type="ECO:0000313" key="3">
    <source>
        <dbReference type="Proteomes" id="UP000295117"/>
    </source>
</evidence>
<protein>
    <submittedName>
        <fullName evidence="2">Uncharacterized protein</fullName>
    </submittedName>
</protein>
<dbReference type="RefSeq" id="WP_134067573.1">
    <property type="nucleotide sequence ID" value="NZ_PECG01000005.1"/>
</dbReference>
<comment type="caution">
    <text evidence="2">The sequence shown here is derived from an EMBL/GenBank/DDBJ whole genome shotgun (WGS) entry which is preliminary data.</text>
</comment>
<dbReference type="EMBL" id="PECH01000004">
    <property type="protein sequence ID" value="TDZ85666.1"/>
    <property type="molecule type" value="Genomic_DNA"/>
</dbReference>
<dbReference type="Proteomes" id="UP000295117">
    <property type="component" value="Unassembled WGS sequence"/>
</dbReference>
<evidence type="ECO:0000256" key="1">
    <source>
        <dbReference type="SAM" id="SignalP"/>
    </source>
</evidence>
<keyword evidence="1" id="KW-0732">Signal</keyword>
<gene>
    <name evidence="2" type="ORF">DE4585_00985</name>
</gene>
<reference evidence="2 3" key="1">
    <citation type="journal article" date="2019" name="Sci. Rep.">
        <title>Extended insight into the Mycobacterium chelonae-abscessus complex through whole genome sequencing of Mycobacterium salmoniphilum outbreak and Mycobacterium salmoniphilum-like strains.</title>
        <authorList>
            <person name="Behra P.R.K."/>
            <person name="Das S."/>
            <person name="Pettersson B.M.F."/>
            <person name="Shirreff L."/>
            <person name="DuCote T."/>
            <person name="Jacobsson K.G."/>
            <person name="Ennis D.G."/>
            <person name="Kirsebom L.A."/>
        </authorList>
    </citation>
    <scope>NUCLEOTIDE SEQUENCE [LARGE SCALE GENOMIC DNA]</scope>
    <source>
        <strain evidence="2 3">DE 4585</strain>
    </source>
</reference>
<feature type="signal peptide" evidence="1">
    <location>
        <begin position="1"/>
        <end position="26"/>
    </location>
</feature>
<evidence type="ECO:0000313" key="2">
    <source>
        <dbReference type="EMBL" id="TDZ85666.1"/>
    </source>
</evidence>
<sequence precursor="true">MRNSVGSLAIAMVTMTGIALSPAIAAADPDAPAPAPNSETASRTAILPVFAHEGIKVRTGKPGELLTINLPDDAPLLPAEWSADGEATYRSADTDFTVTPLVDGGEYFTIVKKNPSDSFDYNLRLGLPAGTHWLRHGTTLLIESDGAGPDQPALLVGMFASPRVTTVKGTDIPLTVQIDPNGDAAFSARSPELVNTPVEIGFSYHPVDTTS</sequence>
<feature type="chain" id="PRO_5039125834" evidence="1">
    <location>
        <begin position="27"/>
        <end position="211"/>
    </location>
</feature>
<organism evidence="2 3">
    <name type="scientific">Mycobacteroides salmoniphilum</name>
    <dbReference type="NCBI Taxonomy" id="404941"/>
    <lineage>
        <taxon>Bacteria</taxon>
        <taxon>Bacillati</taxon>
        <taxon>Actinomycetota</taxon>
        <taxon>Actinomycetes</taxon>
        <taxon>Mycobacteriales</taxon>
        <taxon>Mycobacteriaceae</taxon>
        <taxon>Mycobacteroides</taxon>
    </lineage>
</organism>
<accession>A0A4R8S453</accession>
<dbReference type="AlphaFoldDB" id="A0A4R8S453"/>